<comment type="caution">
    <text evidence="1">The sequence shown here is derived from an EMBL/GenBank/DDBJ whole genome shotgun (WGS) entry which is preliminary data.</text>
</comment>
<dbReference type="EMBL" id="QTSX02005019">
    <property type="protein sequence ID" value="KAJ9062183.1"/>
    <property type="molecule type" value="Genomic_DNA"/>
</dbReference>
<reference evidence="1" key="1">
    <citation type="submission" date="2022-04" db="EMBL/GenBank/DDBJ databases">
        <title>Genome of the entomopathogenic fungus Entomophthora muscae.</title>
        <authorList>
            <person name="Elya C."/>
            <person name="Lovett B.R."/>
            <person name="Lee E."/>
            <person name="Macias A.M."/>
            <person name="Hajek A.E."/>
            <person name="De Bivort B.L."/>
            <person name="Kasson M.T."/>
            <person name="De Fine Licht H.H."/>
            <person name="Stajich J.E."/>
        </authorList>
    </citation>
    <scope>NUCLEOTIDE SEQUENCE</scope>
    <source>
        <strain evidence="1">Berkeley</strain>
    </source>
</reference>
<evidence type="ECO:0000313" key="1">
    <source>
        <dbReference type="EMBL" id="KAJ9062183.1"/>
    </source>
</evidence>
<accession>A0ACC2SIL4</accession>
<protein>
    <submittedName>
        <fullName evidence="1">Uncharacterized protein</fullName>
    </submittedName>
</protein>
<dbReference type="Proteomes" id="UP001165960">
    <property type="component" value="Unassembled WGS sequence"/>
</dbReference>
<gene>
    <name evidence="1" type="ORF">DSO57_1013239</name>
</gene>
<organism evidence="1 2">
    <name type="scientific">Entomophthora muscae</name>
    <dbReference type="NCBI Taxonomy" id="34485"/>
    <lineage>
        <taxon>Eukaryota</taxon>
        <taxon>Fungi</taxon>
        <taxon>Fungi incertae sedis</taxon>
        <taxon>Zoopagomycota</taxon>
        <taxon>Entomophthoromycotina</taxon>
        <taxon>Entomophthoromycetes</taxon>
        <taxon>Entomophthorales</taxon>
        <taxon>Entomophthoraceae</taxon>
        <taxon>Entomophthora</taxon>
    </lineage>
</organism>
<sequence>MQSGGRTGLLPRFCTSQIGFSSHQGDAKDTRLFKGQQPQTTGFNSERKVFTKAYMLARTTEKQMGSEIKLKIDSSLNFESKNQKRK</sequence>
<keyword evidence="2" id="KW-1185">Reference proteome</keyword>
<proteinExistence type="predicted"/>
<evidence type="ECO:0000313" key="2">
    <source>
        <dbReference type="Proteomes" id="UP001165960"/>
    </source>
</evidence>
<name>A0ACC2SIL4_9FUNG</name>